<gene>
    <name evidence="2" type="ORF">C8E01_102128</name>
</gene>
<organism evidence="2 3">
    <name type="scientific">Pontibacter virosus</name>
    <dbReference type="NCBI Taxonomy" id="1765052"/>
    <lineage>
        <taxon>Bacteria</taxon>
        <taxon>Pseudomonadati</taxon>
        <taxon>Bacteroidota</taxon>
        <taxon>Cytophagia</taxon>
        <taxon>Cytophagales</taxon>
        <taxon>Hymenobacteraceae</taxon>
        <taxon>Pontibacter</taxon>
    </lineage>
</organism>
<dbReference type="AlphaFoldDB" id="A0A2U1B2X0"/>
<evidence type="ECO:0000313" key="3">
    <source>
        <dbReference type="Proteomes" id="UP000245466"/>
    </source>
</evidence>
<dbReference type="EMBL" id="QEKI01000002">
    <property type="protein sequence ID" value="PVY42952.1"/>
    <property type="molecule type" value="Genomic_DNA"/>
</dbReference>
<sequence length="320" mass="36257">MNNTFDILIVGGGPIGLACGLEAQKDGLSYLIVEKGTITNSLFNYPLNMTFFSTADRLEIGGYPFPSIHPKPNRSEALEYYRRVSEIGELNIRLFEEVTGISRQGELYLTSTSKSKYQSRYVILATGFYDIPNMLAIPGEDLPKVKHYYYDPHYYYKQKIVVVGANNSSADVALETWRKGAEVTMVVREGELGRIKYWTKPDLENRIAEGSIKAYFHSSLTAVRENEVDIHTPEGKVTIPNDFVMAMTGYQPNFAFLEKVGVKLSDDFYRYPYHNPETMETNLPGLYLAGVVCGGMETHVWFIENSREHAVKIVQNILKK</sequence>
<dbReference type="PRINTS" id="PR00368">
    <property type="entry name" value="FADPNR"/>
</dbReference>
<comment type="caution">
    <text evidence="2">The sequence shown here is derived from an EMBL/GenBank/DDBJ whole genome shotgun (WGS) entry which is preliminary data.</text>
</comment>
<dbReference type="GO" id="GO:0016491">
    <property type="term" value="F:oxidoreductase activity"/>
    <property type="evidence" value="ECO:0007669"/>
    <property type="project" value="UniProtKB-KW"/>
</dbReference>
<dbReference type="NCBIfam" id="TIGR04018">
    <property type="entry name" value="Bthiol_YpdA"/>
    <property type="match status" value="1"/>
</dbReference>
<dbReference type="InterPro" id="IPR036188">
    <property type="entry name" value="FAD/NAD-bd_sf"/>
</dbReference>
<dbReference type="PRINTS" id="PR00469">
    <property type="entry name" value="PNDRDTASEII"/>
</dbReference>
<proteinExistence type="predicted"/>
<protein>
    <submittedName>
        <fullName evidence="2">Thioredoxin reductase (NADPH)</fullName>
    </submittedName>
</protein>
<dbReference type="SUPFAM" id="SSF51905">
    <property type="entry name" value="FAD/NAD(P)-binding domain"/>
    <property type="match status" value="1"/>
</dbReference>
<dbReference type="PANTHER" id="PTHR42949:SF3">
    <property type="entry name" value="ANAEROBIC GLYCEROL-3-PHOSPHATE DEHYDROGENASE SUBUNIT B"/>
    <property type="match status" value="1"/>
</dbReference>
<dbReference type="OrthoDB" id="9778740at2"/>
<dbReference type="InterPro" id="IPR023856">
    <property type="entry name" value="Bdr"/>
</dbReference>
<dbReference type="Pfam" id="PF13738">
    <property type="entry name" value="Pyr_redox_3"/>
    <property type="match status" value="1"/>
</dbReference>
<evidence type="ECO:0000256" key="1">
    <source>
        <dbReference type="ARBA" id="ARBA00023002"/>
    </source>
</evidence>
<reference evidence="2 3" key="1">
    <citation type="submission" date="2018-04" db="EMBL/GenBank/DDBJ databases">
        <title>Genomic Encyclopedia of Type Strains, Phase IV (KMG-IV): sequencing the most valuable type-strain genomes for metagenomic binning, comparative biology and taxonomic classification.</title>
        <authorList>
            <person name="Goeker M."/>
        </authorList>
    </citation>
    <scope>NUCLEOTIDE SEQUENCE [LARGE SCALE GENOMIC DNA]</scope>
    <source>
        <strain evidence="2 3">DSM 100231</strain>
    </source>
</reference>
<name>A0A2U1B2X0_9BACT</name>
<dbReference type="Gene3D" id="3.50.50.60">
    <property type="entry name" value="FAD/NAD(P)-binding domain"/>
    <property type="match status" value="1"/>
</dbReference>
<evidence type="ECO:0000313" key="2">
    <source>
        <dbReference type="EMBL" id="PVY42952.1"/>
    </source>
</evidence>
<keyword evidence="1" id="KW-0560">Oxidoreductase</keyword>
<dbReference type="RefSeq" id="WP_116542000.1">
    <property type="nucleotide sequence ID" value="NZ_QEKI01000002.1"/>
</dbReference>
<dbReference type="PANTHER" id="PTHR42949">
    <property type="entry name" value="ANAEROBIC GLYCEROL-3-PHOSPHATE DEHYDROGENASE SUBUNIT B"/>
    <property type="match status" value="1"/>
</dbReference>
<accession>A0A2U1B2X0</accession>
<dbReference type="Proteomes" id="UP000245466">
    <property type="component" value="Unassembled WGS sequence"/>
</dbReference>
<dbReference type="InterPro" id="IPR051691">
    <property type="entry name" value="Metab_Enz_Cyan_OpOx_G3PDH"/>
</dbReference>
<keyword evidence="3" id="KW-1185">Reference proteome</keyword>